<evidence type="ECO:0000313" key="4">
    <source>
        <dbReference type="Proteomes" id="UP000838756"/>
    </source>
</evidence>
<evidence type="ECO:0000256" key="1">
    <source>
        <dbReference type="ARBA" id="ARBA00023172"/>
    </source>
</evidence>
<feature type="domain" description="Tyr recombinase" evidence="2">
    <location>
        <begin position="44"/>
        <end position="138"/>
    </location>
</feature>
<dbReference type="OrthoDB" id="6769862at2759"/>
<reference evidence="3" key="1">
    <citation type="submission" date="2022-03" db="EMBL/GenBank/DDBJ databases">
        <authorList>
            <person name="Lindestad O."/>
        </authorList>
    </citation>
    <scope>NUCLEOTIDE SEQUENCE</scope>
</reference>
<dbReference type="PANTHER" id="PTHR35617:SF3">
    <property type="entry name" value="CORE-BINDING (CB) DOMAIN-CONTAINING PROTEIN"/>
    <property type="match status" value="1"/>
</dbReference>
<proteinExistence type="predicted"/>
<dbReference type="EMBL" id="CAKXAJ010017713">
    <property type="protein sequence ID" value="CAH2217094.1"/>
    <property type="molecule type" value="Genomic_DNA"/>
</dbReference>
<name>A0A8S4QRZ8_9NEOP</name>
<evidence type="ECO:0000313" key="3">
    <source>
        <dbReference type="EMBL" id="CAH2217094.1"/>
    </source>
</evidence>
<dbReference type="Gene3D" id="1.10.443.10">
    <property type="entry name" value="Intergrase catalytic core"/>
    <property type="match status" value="1"/>
</dbReference>
<keyword evidence="4" id="KW-1185">Reference proteome</keyword>
<comment type="caution">
    <text evidence="3">The sequence shown here is derived from an EMBL/GenBank/DDBJ whole genome shotgun (WGS) entry which is preliminary data.</text>
</comment>
<evidence type="ECO:0000259" key="2">
    <source>
        <dbReference type="Pfam" id="PF00589"/>
    </source>
</evidence>
<organism evidence="3 4">
    <name type="scientific">Pararge aegeria aegeria</name>
    <dbReference type="NCBI Taxonomy" id="348720"/>
    <lineage>
        <taxon>Eukaryota</taxon>
        <taxon>Metazoa</taxon>
        <taxon>Ecdysozoa</taxon>
        <taxon>Arthropoda</taxon>
        <taxon>Hexapoda</taxon>
        <taxon>Insecta</taxon>
        <taxon>Pterygota</taxon>
        <taxon>Neoptera</taxon>
        <taxon>Endopterygota</taxon>
        <taxon>Lepidoptera</taxon>
        <taxon>Glossata</taxon>
        <taxon>Ditrysia</taxon>
        <taxon>Papilionoidea</taxon>
        <taxon>Nymphalidae</taxon>
        <taxon>Satyrinae</taxon>
        <taxon>Satyrini</taxon>
        <taxon>Parargina</taxon>
        <taxon>Pararge</taxon>
    </lineage>
</organism>
<dbReference type="GO" id="GO:0015074">
    <property type="term" value="P:DNA integration"/>
    <property type="evidence" value="ECO:0007669"/>
    <property type="project" value="InterPro"/>
</dbReference>
<dbReference type="PANTHER" id="PTHR35617">
    <property type="entry name" value="PHAGE_INTEGRASE DOMAIN-CONTAINING PROTEIN"/>
    <property type="match status" value="1"/>
</dbReference>
<dbReference type="SUPFAM" id="SSF56349">
    <property type="entry name" value="DNA breaking-rejoining enzymes"/>
    <property type="match status" value="1"/>
</dbReference>
<dbReference type="GO" id="GO:0003677">
    <property type="term" value="F:DNA binding"/>
    <property type="evidence" value="ECO:0007669"/>
    <property type="project" value="InterPro"/>
</dbReference>
<sequence length="151" mass="16746">MKKFHDRIVISITDVIKNSAIGRAQPILNLPYFHQRPIICPAAALESYLSSTTTIRPSNEDRLILTTKKPYRAASSQTLGRWIKQTLQESGIDTSLFSAHSTRHASTSAAFRAGISVDVIRKTAGWSDQSAVFANFYNRPIIDTTPNLLSL</sequence>
<dbReference type="Proteomes" id="UP000838756">
    <property type="component" value="Unassembled WGS sequence"/>
</dbReference>
<dbReference type="Pfam" id="PF00589">
    <property type="entry name" value="Phage_integrase"/>
    <property type="match status" value="1"/>
</dbReference>
<keyword evidence="1" id="KW-0233">DNA recombination</keyword>
<gene>
    <name evidence="3" type="primary">jg25651</name>
    <name evidence="3" type="ORF">PAEG_LOCUS5015</name>
</gene>
<dbReference type="GO" id="GO:0006310">
    <property type="term" value="P:DNA recombination"/>
    <property type="evidence" value="ECO:0007669"/>
    <property type="project" value="UniProtKB-KW"/>
</dbReference>
<dbReference type="InterPro" id="IPR013762">
    <property type="entry name" value="Integrase-like_cat_sf"/>
</dbReference>
<dbReference type="InterPro" id="IPR011010">
    <property type="entry name" value="DNA_brk_join_enz"/>
</dbReference>
<accession>A0A8S4QRZ8</accession>
<protein>
    <submittedName>
        <fullName evidence="3">Jg25651 protein</fullName>
    </submittedName>
</protein>
<dbReference type="InterPro" id="IPR002104">
    <property type="entry name" value="Integrase_catalytic"/>
</dbReference>
<dbReference type="AlphaFoldDB" id="A0A8S4QRZ8"/>